<dbReference type="Proteomes" id="UP000249757">
    <property type="component" value="Unassembled WGS sequence"/>
</dbReference>
<evidence type="ECO:0000313" key="4">
    <source>
        <dbReference type="EMBL" id="KAF7571109.1"/>
    </source>
</evidence>
<protein>
    <submittedName>
        <fullName evidence="4">Uncharacterized protein</fullName>
    </submittedName>
</protein>
<organism evidence="4 6">
    <name type="scientific">Pyrenophora tritici-repentis</name>
    <dbReference type="NCBI Taxonomy" id="45151"/>
    <lineage>
        <taxon>Eukaryota</taxon>
        <taxon>Fungi</taxon>
        <taxon>Dikarya</taxon>
        <taxon>Ascomycota</taxon>
        <taxon>Pezizomycotina</taxon>
        <taxon>Dothideomycetes</taxon>
        <taxon>Pleosporomycetidae</taxon>
        <taxon>Pleosporales</taxon>
        <taxon>Pleosporineae</taxon>
        <taxon>Pleosporaceae</taxon>
        <taxon>Pyrenophora</taxon>
    </lineage>
</organism>
<feature type="compositionally biased region" description="Gly residues" evidence="1">
    <location>
        <begin position="211"/>
        <end position="226"/>
    </location>
</feature>
<reference evidence="5" key="2">
    <citation type="submission" date="2021-05" db="EMBL/GenBank/DDBJ databases">
        <authorList>
            <person name="Moolhuijzen P.M."/>
            <person name="Moffat C.S."/>
        </authorList>
    </citation>
    <scope>NUCLEOTIDE SEQUENCE</scope>
    <source>
        <strain evidence="5">86-124</strain>
    </source>
</reference>
<gene>
    <name evidence="5" type="ORF">Ptr86124_006641</name>
    <name evidence="4" type="ORF">PtrM4_111110</name>
</gene>
<keyword evidence="2" id="KW-1133">Transmembrane helix</keyword>
<accession>A0A2W1DKD0</accession>
<proteinExistence type="predicted"/>
<feature type="region of interest" description="Disordered" evidence="1">
    <location>
        <begin position="204"/>
        <end position="226"/>
    </location>
</feature>
<keyword evidence="7" id="KW-1185">Reference proteome</keyword>
<keyword evidence="2" id="KW-0812">Transmembrane</keyword>
<name>A0A2W1DKD0_9PLEO</name>
<reference evidence="7" key="4">
    <citation type="journal article" date="2022" name="Microb. Genom.">
        <title>A global pangenome for the wheat fungal pathogen Pyrenophora tritici-repentis and prediction of effector protein structural homology.</title>
        <authorList>
            <person name="Moolhuijzen P.M."/>
            <person name="See P.T."/>
            <person name="Shi G."/>
            <person name="Powell H.R."/>
            <person name="Cockram J."/>
            <person name="Jorgensen L.N."/>
            <person name="Benslimane H."/>
            <person name="Strelkov S.E."/>
            <person name="Turner J."/>
            <person name="Liu Z."/>
            <person name="Moffat C.S."/>
        </authorList>
    </citation>
    <scope>NUCLEOTIDE SEQUENCE [LARGE SCALE GENOMIC DNA]</scope>
</reference>
<feature type="chain" id="PRO_5042700887" evidence="3">
    <location>
        <begin position="19"/>
        <end position="349"/>
    </location>
</feature>
<evidence type="ECO:0000256" key="2">
    <source>
        <dbReference type="SAM" id="Phobius"/>
    </source>
</evidence>
<sequence>MLIEIFFLVSSFLWLAAAKDVPGVAVREMGAKAEAPASVITPAPIVHGDLFKRAIATCGFIRGNSASAVTCPQDYNCITTKSAFACCNNVECKGNWGFCRPYGESGCNGFDLPESVCASIYGSILQCSSEAPNCVQYARSAALGDPNTYYSLTCGTATEAILVLATPTNGAAAPTGNSNSNGGGVVLDSGSSIVVPGLNVPVATNTSPSGATGGSSSGGSSSGGGGGGSPISVTAIALISVAGAGVLFFALLIGYCCWWRRSRRKKREALYPSQPPQLKGEGTVTTGPGPGSVVSWNLQTPTGADPNIAPSHKSVSEFGDFVPPGNQPFRPMGTLHEKQSQRSFGWRSS</sequence>
<evidence type="ECO:0000313" key="6">
    <source>
        <dbReference type="Proteomes" id="UP000245464"/>
    </source>
</evidence>
<feature type="transmembrane region" description="Helical" evidence="2">
    <location>
        <begin position="235"/>
        <end position="258"/>
    </location>
</feature>
<comment type="caution">
    <text evidence="4">The sequence shown here is derived from an EMBL/GenBank/DDBJ whole genome shotgun (WGS) entry which is preliminary data.</text>
</comment>
<dbReference type="AlphaFoldDB" id="A0A2W1DKD0"/>
<dbReference type="EMBL" id="NQIK02000005">
    <property type="protein sequence ID" value="KAF7571109.1"/>
    <property type="molecule type" value="Genomic_DNA"/>
</dbReference>
<dbReference type="Proteomes" id="UP000245464">
    <property type="component" value="Chromosome 5"/>
</dbReference>
<reference evidence="4" key="1">
    <citation type="journal article" date="2018" name="BMC Genomics">
        <title>Comparative genomics of the wheat fungal pathogen Pyrenophora tritici-repentis reveals chromosomal variations and genome plasticity.</title>
        <authorList>
            <person name="Moolhuijzen P."/>
            <person name="See P.T."/>
            <person name="Hane J.K."/>
            <person name="Shi G."/>
            <person name="Liu Z."/>
            <person name="Oliver R.P."/>
            <person name="Moffat C.S."/>
        </authorList>
    </citation>
    <scope>NUCLEOTIDE SEQUENCE [LARGE SCALE GENOMIC DNA]</scope>
    <source>
        <strain evidence="4">M4</strain>
    </source>
</reference>
<evidence type="ECO:0000256" key="1">
    <source>
        <dbReference type="SAM" id="MobiDB-lite"/>
    </source>
</evidence>
<feature type="signal peptide" evidence="3">
    <location>
        <begin position="1"/>
        <end position="18"/>
    </location>
</feature>
<reference evidence="5" key="3">
    <citation type="journal article" date="2022" name="bioRxiv">
        <title>A global pangenome for the wheat fungal pathogen Pyrenophora tritici-repentis and prediction of effector protein structural homology.</title>
        <authorList>
            <person name="Moolhuijzen P."/>
            <person name="See P.T."/>
            <person name="Shi G."/>
            <person name="Powell H.R."/>
            <person name="Cockram J."/>
            <person name="Jorgensen L.N."/>
            <person name="Benslimane H."/>
            <person name="Strelkov S.E."/>
            <person name="Turner J."/>
            <person name="Liu Z."/>
            <person name="Moffat C.S."/>
        </authorList>
    </citation>
    <scope>NUCLEOTIDE SEQUENCE</scope>
    <source>
        <strain evidence="5">86-124</strain>
    </source>
</reference>
<keyword evidence="3" id="KW-0732">Signal</keyword>
<keyword evidence="2" id="KW-0472">Membrane</keyword>
<dbReference type="EMBL" id="NRDI02000008">
    <property type="protein sequence ID" value="KAI1514011.1"/>
    <property type="molecule type" value="Genomic_DNA"/>
</dbReference>
<evidence type="ECO:0000313" key="7">
    <source>
        <dbReference type="Proteomes" id="UP000249757"/>
    </source>
</evidence>
<evidence type="ECO:0000256" key="3">
    <source>
        <dbReference type="SAM" id="SignalP"/>
    </source>
</evidence>
<feature type="region of interest" description="Disordered" evidence="1">
    <location>
        <begin position="305"/>
        <end position="349"/>
    </location>
</feature>
<evidence type="ECO:0000313" key="5">
    <source>
        <dbReference type="EMBL" id="KAI1514011.1"/>
    </source>
</evidence>